<comment type="function">
    <text evidence="9">Probably part of an ABC transporter complex. Responsible for energy coupling to the transport system.</text>
</comment>
<dbReference type="Proteomes" id="UP001190466">
    <property type="component" value="Chromosome"/>
</dbReference>
<sequence>MDGILALRDVGFSYPRGPQVFDGVSLSLQPGERIALLGANGSGKTTLLRILVGLATPTTGAVLLDGAALKSSRADRTRLRTRVQMVLQEPDDQIVGATVRADVSFGPANLGLDRAEVVARVDEAMAALGIGDLADRTPNHLSFGERKRVSIAGAVAMRPRVLLLDEATAGLDPQAVEELLDTLSALADAGTAVVLATHDVDVAWTWSRESLVLGDRTVRRGTTHELLCDDELLAGARLTIPWGAAVSRRLNRIVLRPDEV</sequence>
<keyword evidence="4 10" id="KW-1003">Cell membrane</keyword>
<keyword evidence="5 10" id="KW-0547">Nucleotide-binding</keyword>
<name>A0ABM9M8R6_9MYCO</name>
<proteinExistence type="inferred from homology"/>
<dbReference type="EMBL" id="OY726395">
    <property type="protein sequence ID" value="CAJ1579165.1"/>
    <property type="molecule type" value="Genomic_DNA"/>
</dbReference>
<evidence type="ECO:0000256" key="1">
    <source>
        <dbReference type="ARBA" id="ARBA00004202"/>
    </source>
</evidence>
<evidence type="ECO:0000256" key="7">
    <source>
        <dbReference type="ARBA" id="ARBA00022967"/>
    </source>
</evidence>
<dbReference type="InterPro" id="IPR003439">
    <property type="entry name" value="ABC_transporter-like_ATP-bd"/>
</dbReference>
<dbReference type="InterPro" id="IPR017871">
    <property type="entry name" value="ABC_transporter-like_CS"/>
</dbReference>
<keyword evidence="3 10" id="KW-0813">Transport</keyword>
<accession>A0ABM9M8R6</accession>
<dbReference type="SMART" id="SM00382">
    <property type="entry name" value="AAA"/>
    <property type="match status" value="1"/>
</dbReference>
<evidence type="ECO:0000256" key="2">
    <source>
        <dbReference type="ARBA" id="ARBA00005417"/>
    </source>
</evidence>
<protein>
    <recommendedName>
        <fullName evidence="10">ABC transporter ATP-binding protein</fullName>
    </recommendedName>
</protein>
<keyword evidence="8 10" id="KW-0472">Membrane</keyword>
<evidence type="ECO:0000256" key="8">
    <source>
        <dbReference type="ARBA" id="ARBA00023136"/>
    </source>
</evidence>
<dbReference type="PROSITE" id="PS50893">
    <property type="entry name" value="ABC_TRANSPORTER_2"/>
    <property type="match status" value="1"/>
</dbReference>
<dbReference type="InterPro" id="IPR050095">
    <property type="entry name" value="ECF_ABC_transporter_ATP-bd"/>
</dbReference>
<evidence type="ECO:0000256" key="3">
    <source>
        <dbReference type="ARBA" id="ARBA00022448"/>
    </source>
</evidence>
<gene>
    <name evidence="12" type="ORF">MU0050_000371</name>
</gene>
<feature type="domain" description="ABC transporter" evidence="11">
    <location>
        <begin position="5"/>
        <end position="240"/>
    </location>
</feature>
<evidence type="ECO:0000313" key="12">
    <source>
        <dbReference type="EMBL" id="CAJ1579165.1"/>
    </source>
</evidence>
<evidence type="ECO:0000256" key="9">
    <source>
        <dbReference type="ARBA" id="ARBA00025157"/>
    </source>
</evidence>
<dbReference type="SUPFAM" id="SSF52540">
    <property type="entry name" value="P-loop containing nucleoside triphosphate hydrolases"/>
    <property type="match status" value="1"/>
</dbReference>
<evidence type="ECO:0000256" key="5">
    <source>
        <dbReference type="ARBA" id="ARBA00022741"/>
    </source>
</evidence>
<keyword evidence="13" id="KW-1185">Reference proteome</keyword>
<evidence type="ECO:0000259" key="11">
    <source>
        <dbReference type="PROSITE" id="PS50893"/>
    </source>
</evidence>
<dbReference type="InterPro" id="IPR005876">
    <property type="entry name" value="Co_trans_ATP-bd"/>
</dbReference>
<evidence type="ECO:0000256" key="10">
    <source>
        <dbReference type="RuleBase" id="RU364103"/>
    </source>
</evidence>
<dbReference type="InterPro" id="IPR015856">
    <property type="entry name" value="ABC_transpr_CbiO/EcfA_su"/>
</dbReference>
<evidence type="ECO:0000256" key="6">
    <source>
        <dbReference type="ARBA" id="ARBA00022840"/>
    </source>
</evidence>
<keyword evidence="6 10" id="KW-0067">ATP-binding</keyword>
<evidence type="ECO:0000313" key="13">
    <source>
        <dbReference type="Proteomes" id="UP001190466"/>
    </source>
</evidence>
<keyword evidence="7" id="KW-1278">Translocase</keyword>
<dbReference type="PANTHER" id="PTHR43553:SF24">
    <property type="entry name" value="ENERGY-COUPLING FACTOR TRANSPORTER ATP-BINDING PROTEIN ECFA1"/>
    <property type="match status" value="1"/>
</dbReference>
<dbReference type="Pfam" id="PF00005">
    <property type="entry name" value="ABC_tran"/>
    <property type="match status" value="1"/>
</dbReference>
<evidence type="ECO:0000256" key="4">
    <source>
        <dbReference type="ARBA" id="ARBA00022475"/>
    </source>
</evidence>
<dbReference type="RefSeq" id="WP_316513872.1">
    <property type="nucleotide sequence ID" value="NZ_OY726395.1"/>
</dbReference>
<dbReference type="Gene3D" id="3.40.50.300">
    <property type="entry name" value="P-loop containing nucleotide triphosphate hydrolases"/>
    <property type="match status" value="1"/>
</dbReference>
<comment type="subcellular location">
    <subcellularLocation>
        <location evidence="1 10">Cell membrane</location>
        <topology evidence="1 10">Peripheral membrane protein</topology>
    </subcellularLocation>
</comment>
<comment type="function">
    <text evidence="10">Part of an ABC transporter complex. Responsible for energy coupling to the transport system.</text>
</comment>
<dbReference type="InterPro" id="IPR003593">
    <property type="entry name" value="AAA+_ATPase"/>
</dbReference>
<dbReference type="PROSITE" id="PS00211">
    <property type="entry name" value="ABC_TRANSPORTER_1"/>
    <property type="match status" value="1"/>
</dbReference>
<dbReference type="CDD" id="cd03225">
    <property type="entry name" value="ABC_cobalt_CbiO_domain1"/>
    <property type="match status" value="1"/>
</dbReference>
<comment type="similarity">
    <text evidence="2 10">Belongs to the ABC transporter superfamily.</text>
</comment>
<dbReference type="PANTHER" id="PTHR43553">
    <property type="entry name" value="HEAVY METAL TRANSPORTER"/>
    <property type="match status" value="1"/>
</dbReference>
<reference evidence="12 13" key="1">
    <citation type="submission" date="2023-08" db="EMBL/GenBank/DDBJ databases">
        <authorList>
            <person name="Folkvardsen B D."/>
            <person name="Norman A."/>
        </authorList>
    </citation>
    <scope>NUCLEOTIDE SEQUENCE [LARGE SCALE GENOMIC DNA]</scope>
    <source>
        <strain evidence="12 13">Mu0050</strain>
    </source>
</reference>
<dbReference type="GO" id="GO:0005524">
    <property type="term" value="F:ATP binding"/>
    <property type="evidence" value="ECO:0007669"/>
    <property type="project" value="UniProtKB-KW"/>
</dbReference>
<organism evidence="12 13">
    <name type="scientific">[Mycobacterium] wendilense</name>
    <dbReference type="NCBI Taxonomy" id="3064284"/>
    <lineage>
        <taxon>Bacteria</taxon>
        <taxon>Bacillati</taxon>
        <taxon>Actinomycetota</taxon>
        <taxon>Actinomycetes</taxon>
        <taxon>Mycobacteriales</taxon>
        <taxon>Mycobacteriaceae</taxon>
        <taxon>Mycolicibacter</taxon>
    </lineage>
</organism>
<dbReference type="NCBIfam" id="TIGR01166">
    <property type="entry name" value="cbiO"/>
    <property type="match status" value="1"/>
</dbReference>
<dbReference type="InterPro" id="IPR027417">
    <property type="entry name" value="P-loop_NTPase"/>
</dbReference>